<evidence type="ECO:0000313" key="2">
    <source>
        <dbReference type="EMBL" id="GFD58231.1"/>
    </source>
</evidence>
<gene>
    <name evidence="2" type="ORF">Tci_930200</name>
</gene>
<comment type="caution">
    <text evidence="2">The sequence shown here is derived from an EMBL/GenBank/DDBJ whole genome shotgun (WGS) entry which is preliminary data.</text>
</comment>
<feature type="non-terminal residue" evidence="2">
    <location>
        <position position="63"/>
    </location>
</feature>
<reference evidence="2" key="1">
    <citation type="journal article" date="2019" name="Sci. Rep.">
        <title>Draft genome of Tanacetum cinerariifolium, the natural source of mosquito coil.</title>
        <authorList>
            <person name="Yamashiro T."/>
            <person name="Shiraishi A."/>
            <person name="Satake H."/>
            <person name="Nakayama K."/>
        </authorList>
    </citation>
    <scope>NUCLEOTIDE SEQUENCE</scope>
</reference>
<proteinExistence type="predicted"/>
<accession>A0A699XMZ1</accession>
<protein>
    <submittedName>
        <fullName evidence="2">Uncharacterized protein</fullName>
    </submittedName>
</protein>
<feature type="region of interest" description="Disordered" evidence="1">
    <location>
        <begin position="31"/>
        <end position="63"/>
    </location>
</feature>
<name>A0A699XMZ1_TANCI</name>
<dbReference type="AlphaFoldDB" id="A0A699XMZ1"/>
<sequence>MMSDNRRVLPMGCPRHTGGCLAHRCARRSRTTDRNAIAGRRSARAATDTDAGAPRHCHSARAT</sequence>
<organism evidence="2">
    <name type="scientific">Tanacetum cinerariifolium</name>
    <name type="common">Dalmatian daisy</name>
    <name type="synonym">Chrysanthemum cinerariifolium</name>
    <dbReference type="NCBI Taxonomy" id="118510"/>
    <lineage>
        <taxon>Eukaryota</taxon>
        <taxon>Viridiplantae</taxon>
        <taxon>Streptophyta</taxon>
        <taxon>Embryophyta</taxon>
        <taxon>Tracheophyta</taxon>
        <taxon>Spermatophyta</taxon>
        <taxon>Magnoliopsida</taxon>
        <taxon>eudicotyledons</taxon>
        <taxon>Gunneridae</taxon>
        <taxon>Pentapetalae</taxon>
        <taxon>asterids</taxon>
        <taxon>campanulids</taxon>
        <taxon>Asterales</taxon>
        <taxon>Asteraceae</taxon>
        <taxon>Asteroideae</taxon>
        <taxon>Anthemideae</taxon>
        <taxon>Anthemidinae</taxon>
        <taxon>Tanacetum</taxon>
    </lineage>
</organism>
<dbReference type="EMBL" id="BKCJ011850277">
    <property type="protein sequence ID" value="GFD58231.1"/>
    <property type="molecule type" value="Genomic_DNA"/>
</dbReference>
<evidence type="ECO:0000256" key="1">
    <source>
        <dbReference type="SAM" id="MobiDB-lite"/>
    </source>
</evidence>
<feature type="compositionally biased region" description="Low complexity" evidence="1">
    <location>
        <begin position="38"/>
        <end position="52"/>
    </location>
</feature>